<dbReference type="Proteomes" id="UP001429984">
    <property type="component" value="Unassembled WGS sequence"/>
</dbReference>
<accession>A0ABS0BBU5</accession>
<reference evidence="1 2" key="1">
    <citation type="submission" date="2020-11" db="EMBL/GenBank/DDBJ databases">
        <title>Draft Genome Sequence and Secondary Metabolite Biosynthetic Potential of the Lysobacter niastensis Type strain DSM 18481.</title>
        <authorList>
            <person name="Turrini P."/>
            <person name="Artuso I."/>
            <person name="Tescari M."/>
            <person name="Lugli G.A."/>
            <person name="Frangipani E."/>
            <person name="Ventura M."/>
            <person name="Visca P."/>
        </authorList>
    </citation>
    <scope>NUCLEOTIDE SEQUENCE [LARGE SCALE GENOMIC DNA]</scope>
    <source>
        <strain evidence="1 2">DSM 18481</strain>
    </source>
</reference>
<gene>
    <name evidence="1" type="ORF">IU514_14400</name>
</gene>
<dbReference type="RefSeq" id="WP_194931816.1">
    <property type="nucleotide sequence ID" value="NZ_JADLZT010000007.1"/>
</dbReference>
<proteinExistence type="predicted"/>
<evidence type="ECO:0000313" key="1">
    <source>
        <dbReference type="EMBL" id="MBF6025221.1"/>
    </source>
</evidence>
<protein>
    <submittedName>
        <fullName evidence="1">Uncharacterized protein</fullName>
    </submittedName>
</protein>
<organism evidence="1 2">
    <name type="scientific">Lysobacter niastensis</name>
    <dbReference type="NCBI Taxonomy" id="380629"/>
    <lineage>
        <taxon>Bacteria</taxon>
        <taxon>Pseudomonadati</taxon>
        <taxon>Pseudomonadota</taxon>
        <taxon>Gammaproteobacteria</taxon>
        <taxon>Lysobacterales</taxon>
        <taxon>Lysobacteraceae</taxon>
        <taxon>Lysobacter</taxon>
    </lineage>
</organism>
<keyword evidence="2" id="KW-1185">Reference proteome</keyword>
<evidence type="ECO:0000313" key="2">
    <source>
        <dbReference type="Proteomes" id="UP001429984"/>
    </source>
</evidence>
<comment type="caution">
    <text evidence="1">The sequence shown here is derived from an EMBL/GenBank/DDBJ whole genome shotgun (WGS) entry which is preliminary data.</text>
</comment>
<name>A0ABS0BBU5_9GAMM</name>
<dbReference type="EMBL" id="JADLZT010000007">
    <property type="protein sequence ID" value="MBF6025221.1"/>
    <property type="molecule type" value="Genomic_DNA"/>
</dbReference>
<sequence length="78" mass="8900">MKLFAWKARHERTASTVLEDDLKVLEEMLESILDIVQPDEAMQHFAPHADVVRQRAGSFWPVAEDAIQAMLARRGVAR</sequence>